<keyword evidence="4" id="KW-1185">Reference proteome</keyword>
<accession>A0A4U0TNG1</accession>
<evidence type="ECO:0000259" key="2">
    <source>
        <dbReference type="PROSITE" id="PS51388"/>
    </source>
</evidence>
<dbReference type="GO" id="GO:0000266">
    <property type="term" value="P:mitochondrial fission"/>
    <property type="evidence" value="ECO:0007669"/>
    <property type="project" value="TreeGrafter"/>
</dbReference>
<dbReference type="InterPro" id="IPR020850">
    <property type="entry name" value="GED_dom"/>
</dbReference>
<dbReference type="GO" id="GO:0008017">
    <property type="term" value="F:microtubule binding"/>
    <property type="evidence" value="ECO:0007669"/>
    <property type="project" value="TreeGrafter"/>
</dbReference>
<dbReference type="GO" id="GO:0003924">
    <property type="term" value="F:GTPase activity"/>
    <property type="evidence" value="ECO:0007669"/>
    <property type="project" value="TreeGrafter"/>
</dbReference>
<dbReference type="GO" id="GO:0006897">
    <property type="term" value="P:endocytosis"/>
    <property type="evidence" value="ECO:0007669"/>
    <property type="project" value="TreeGrafter"/>
</dbReference>
<dbReference type="Gene3D" id="3.40.50.300">
    <property type="entry name" value="P-loop containing nucleotide triphosphate hydrolases"/>
    <property type="match status" value="1"/>
</dbReference>
<name>A0A4U0TNG1_9PEZI</name>
<dbReference type="OrthoDB" id="415706at2759"/>
<dbReference type="GO" id="GO:0016020">
    <property type="term" value="C:membrane"/>
    <property type="evidence" value="ECO:0007669"/>
    <property type="project" value="TreeGrafter"/>
</dbReference>
<dbReference type="PROSITE" id="PS51388">
    <property type="entry name" value="GED"/>
    <property type="match status" value="1"/>
</dbReference>
<dbReference type="EMBL" id="NAJL01000055">
    <property type="protein sequence ID" value="TKA23457.1"/>
    <property type="molecule type" value="Genomic_DNA"/>
</dbReference>
<reference evidence="3 4" key="1">
    <citation type="submission" date="2017-03" db="EMBL/GenBank/DDBJ databases">
        <title>Genomes of endolithic fungi from Antarctica.</title>
        <authorList>
            <person name="Coleine C."/>
            <person name="Masonjones S."/>
            <person name="Stajich J.E."/>
        </authorList>
    </citation>
    <scope>NUCLEOTIDE SEQUENCE [LARGE SCALE GENOMIC DNA]</scope>
    <source>
        <strain evidence="3 4">CCFEE 6315</strain>
    </source>
</reference>
<dbReference type="AlphaFoldDB" id="A0A4U0TNG1"/>
<organism evidence="3 4">
    <name type="scientific">Salinomyces thailandicus</name>
    <dbReference type="NCBI Taxonomy" id="706561"/>
    <lineage>
        <taxon>Eukaryota</taxon>
        <taxon>Fungi</taxon>
        <taxon>Dikarya</taxon>
        <taxon>Ascomycota</taxon>
        <taxon>Pezizomycotina</taxon>
        <taxon>Dothideomycetes</taxon>
        <taxon>Dothideomycetidae</taxon>
        <taxon>Mycosphaerellales</taxon>
        <taxon>Teratosphaeriaceae</taxon>
        <taxon>Salinomyces</taxon>
    </lineage>
</organism>
<dbReference type="Gene3D" id="1.20.120.1240">
    <property type="entry name" value="Dynamin, middle domain"/>
    <property type="match status" value="1"/>
</dbReference>
<dbReference type="GO" id="GO:0005739">
    <property type="term" value="C:mitochondrion"/>
    <property type="evidence" value="ECO:0007669"/>
    <property type="project" value="TreeGrafter"/>
</dbReference>
<feature type="domain" description="GED" evidence="2">
    <location>
        <begin position="353"/>
        <end position="445"/>
    </location>
</feature>
<feature type="coiled-coil region" evidence="1">
    <location>
        <begin position="52"/>
        <end position="83"/>
    </location>
</feature>
<gene>
    <name evidence="3" type="ORF">B0A50_07484</name>
</gene>
<evidence type="ECO:0000256" key="1">
    <source>
        <dbReference type="SAM" id="Coils"/>
    </source>
</evidence>
<dbReference type="PANTHER" id="PTHR11566:SF66">
    <property type="entry name" value="INTERFERON-INDUCED GTP-BINDING PROTEIN MX"/>
    <property type="match status" value="1"/>
</dbReference>
<dbReference type="GO" id="GO:0048312">
    <property type="term" value="P:intracellular distribution of mitochondria"/>
    <property type="evidence" value="ECO:0007669"/>
    <property type="project" value="TreeGrafter"/>
</dbReference>
<dbReference type="Pfam" id="PF01031">
    <property type="entry name" value="Dynamin_M"/>
    <property type="match status" value="1"/>
</dbReference>
<sequence>MLRNRPDKEINKSFAERNAAEKTFFSKGSYRDLPQDMLGIDALRSRLSQLLYKHLKTELPSLQKELNDKHRDVCRELEQLGEKRATPREQRRFLMGISMTYQDVVKAAVDGHYELEFFGDLDPDAGIDDEKNMRRLRAVVQHLNLQFAVTVRKYGHKLHIVDQDTDTGMAVDPAQASSGVEEPELAADYAEFAKLQEKVGRTDAIARVQKILIRSRGRELPGTFNPLLISELFWQQSSSWQQIAEYHIEKVASFCAQFIDAAIKHAASEEVAGRLQALKVDKALRERLDKAKSELKRIVTDSKHISKFRQLVHKAEVDVREYNSGDVEQYLQADVMKGAVDTLLEPDMDKTSSVDALDCQEAYYQEEVKYFISAITKQVIERCLLRALVADTLSPMLVGEMSDDEVGLVAAEAEEVTRMRANLEARKSTLENGQQTFESALGLFK</sequence>
<evidence type="ECO:0000313" key="3">
    <source>
        <dbReference type="EMBL" id="TKA23457.1"/>
    </source>
</evidence>
<protein>
    <recommendedName>
        <fullName evidence="2">GED domain-containing protein</fullName>
    </recommendedName>
</protein>
<dbReference type="Proteomes" id="UP000308549">
    <property type="component" value="Unassembled WGS sequence"/>
</dbReference>
<dbReference type="InterPro" id="IPR022812">
    <property type="entry name" value="Dynamin"/>
</dbReference>
<dbReference type="PANTHER" id="PTHR11566">
    <property type="entry name" value="DYNAMIN"/>
    <property type="match status" value="1"/>
</dbReference>
<evidence type="ECO:0000313" key="4">
    <source>
        <dbReference type="Proteomes" id="UP000308549"/>
    </source>
</evidence>
<dbReference type="InterPro" id="IPR027417">
    <property type="entry name" value="P-loop_NTPase"/>
</dbReference>
<comment type="caution">
    <text evidence="3">The sequence shown here is derived from an EMBL/GenBank/DDBJ whole genome shotgun (WGS) entry which is preliminary data.</text>
</comment>
<keyword evidence="1" id="KW-0175">Coiled coil</keyword>
<dbReference type="GO" id="GO:0016559">
    <property type="term" value="P:peroxisome fission"/>
    <property type="evidence" value="ECO:0007669"/>
    <property type="project" value="TreeGrafter"/>
</dbReference>
<proteinExistence type="predicted"/>
<dbReference type="InterPro" id="IPR000375">
    <property type="entry name" value="Dynamin_stalk"/>
</dbReference>
<dbReference type="GO" id="GO:0005874">
    <property type="term" value="C:microtubule"/>
    <property type="evidence" value="ECO:0007669"/>
    <property type="project" value="TreeGrafter"/>
</dbReference>